<keyword evidence="5" id="KW-0460">Magnesium</keyword>
<proteinExistence type="predicted"/>
<accession>A0A650EK02</accession>
<dbReference type="GO" id="GO:0008897">
    <property type="term" value="F:holo-[acyl-carrier-protein] synthase activity"/>
    <property type="evidence" value="ECO:0007669"/>
    <property type="project" value="UniProtKB-EC"/>
</dbReference>
<dbReference type="Gene3D" id="3.90.470.20">
    <property type="entry name" value="4'-phosphopantetheinyl transferase domain"/>
    <property type="match status" value="1"/>
</dbReference>
<evidence type="ECO:0000256" key="4">
    <source>
        <dbReference type="ARBA" id="ARBA00022832"/>
    </source>
</evidence>
<dbReference type="SUPFAM" id="SSF56214">
    <property type="entry name" value="4'-phosphopantetheinyl transferase"/>
    <property type="match status" value="2"/>
</dbReference>
<evidence type="ECO:0000259" key="8">
    <source>
        <dbReference type="Pfam" id="PF01648"/>
    </source>
</evidence>
<evidence type="ECO:0000313" key="9">
    <source>
        <dbReference type="EMBL" id="QGT50080.1"/>
    </source>
</evidence>
<keyword evidence="2 9" id="KW-0808">Transferase</keyword>
<keyword evidence="6" id="KW-0443">Lipid metabolism</keyword>
<reference evidence="9" key="1">
    <citation type="journal article" date="2020" name="J. ISSAAS">
        <title>Lactobacilli and other gastrointestinal microbiota of Peromyscus leucopus, reservoir host for agents of Lyme disease and other zoonoses in North America.</title>
        <authorList>
            <person name="Milovic A."/>
            <person name="Bassam K."/>
            <person name="Shao H."/>
            <person name="Chatzistamou I."/>
            <person name="Tufts D.M."/>
            <person name="Diuk-Wasser M."/>
            <person name="Barbour A.G."/>
        </authorList>
    </citation>
    <scope>NUCLEOTIDE SEQUENCE</scope>
    <source>
        <strain evidence="9">LL4</strain>
    </source>
</reference>
<dbReference type="NCBIfam" id="TIGR00516">
    <property type="entry name" value="acpS"/>
    <property type="match status" value="1"/>
</dbReference>
<dbReference type="GO" id="GO:0000287">
    <property type="term" value="F:magnesium ion binding"/>
    <property type="evidence" value="ECO:0007669"/>
    <property type="project" value="InterPro"/>
</dbReference>
<dbReference type="EMBL" id="MN577567">
    <property type="protein sequence ID" value="QGT50080.1"/>
    <property type="molecule type" value="Genomic_DNA"/>
</dbReference>
<protein>
    <submittedName>
        <fullName evidence="9">Holo-[acyl-carrier-protein] synthase</fullName>
        <ecNumber evidence="9">2.7.8.7</ecNumber>
    </submittedName>
</protein>
<evidence type="ECO:0000256" key="7">
    <source>
        <dbReference type="ARBA" id="ARBA00023160"/>
    </source>
</evidence>
<dbReference type="NCBIfam" id="TIGR00556">
    <property type="entry name" value="pantethn_trn"/>
    <property type="match status" value="1"/>
</dbReference>
<keyword evidence="1" id="KW-0444">Lipid biosynthesis</keyword>
<feature type="domain" description="4'-phosphopantetheinyl transferase" evidence="8">
    <location>
        <begin position="2"/>
        <end position="149"/>
    </location>
</feature>
<dbReference type="AlphaFoldDB" id="A0A650EK02"/>
<dbReference type="EC" id="2.7.8.7" evidence="9"/>
<evidence type="ECO:0000256" key="1">
    <source>
        <dbReference type="ARBA" id="ARBA00022516"/>
    </source>
</evidence>
<keyword evidence="7" id="KW-0275">Fatty acid biosynthesis</keyword>
<name>A0A650EK02_9HELI</name>
<evidence type="ECO:0000256" key="3">
    <source>
        <dbReference type="ARBA" id="ARBA00022723"/>
    </source>
</evidence>
<keyword evidence="4" id="KW-0276">Fatty acid metabolism</keyword>
<sequence length="154" mass="17334">MIGIDIVQIARMERLIKRFGERGLHRFLSLDEIALCMRYPEDAQTYRTYQNSHNENLQSHAVLSPTFIDSLFHTDRINVARVAGFWAAKEAFSKALGVGIGYELGFLDMIVTKDSKNAPHITLTKSKQTYFKIKQSALSITHDGGFVIAAVICL</sequence>
<dbReference type="InterPro" id="IPR004568">
    <property type="entry name" value="Ppantetheine-prot_Trfase_dom"/>
</dbReference>
<dbReference type="InterPro" id="IPR037143">
    <property type="entry name" value="4-PPantetheinyl_Trfase_dom_sf"/>
</dbReference>
<keyword evidence="3" id="KW-0479">Metal-binding</keyword>
<evidence type="ECO:0000256" key="2">
    <source>
        <dbReference type="ARBA" id="ARBA00022679"/>
    </source>
</evidence>
<gene>
    <name evidence="9" type="primary">acpS</name>
    <name evidence="9" type="ORF">Helico4rc_2000</name>
</gene>
<dbReference type="InterPro" id="IPR008278">
    <property type="entry name" value="4-PPantetheinyl_Trfase_dom"/>
</dbReference>
<evidence type="ECO:0000256" key="5">
    <source>
        <dbReference type="ARBA" id="ARBA00022842"/>
    </source>
</evidence>
<organism evidence="9">
    <name type="scientific">uncultured Helicobacter sp</name>
    <dbReference type="NCBI Taxonomy" id="175537"/>
    <lineage>
        <taxon>Bacteria</taxon>
        <taxon>Pseudomonadati</taxon>
        <taxon>Campylobacterota</taxon>
        <taxon>Epsilonproteobacteria</taxon>
        <taxon>Campylobacterales</taxon>
        <taxon>Helicobacteraceae</taxon>
        <taxon>Helicobacter</taxon>
        <taxon>environmental samples</taxon>
    </lineage>
</organism>
<dbReference type="Pfam" id="PF01648">
    <property type="entry name" value="ACPS"/>
    <property type="match status" value="1"/>
</dbReference>
<dbReference type="GO" id="GO:0006633">
    <property type="term" value="P:fatty acid biosynthetic process"/>
    <property type="evidence" value="ECO:0007669"/>
    <property type="project" value="UniProtKB-KW"/>
</dbReference>
<evidence type="ECO:0000256" key="6">
    <source>
        <dbReference type="ARBA" id="ARBA00023098"/>
    </source>
</evidence>
<dbReference type="InterPro" id="IPR002582">
    <property type="entry name" value="ACPS"/>
</dbReference>